<comment type="caution">
    <text evidence="1">The sequence shown here is derived from an EMBL/GenBank/DDBJ whole genome shotgun (WGS) entry which is preliminary data.</text>
</comment>
<dbReference type="Proteomes" id="UP000643701">
    <property type="component" value="Unassembled WGS sequence"/>
</dbReference>
<organism evidence="1 2">
    <name type="scientific">Psychroflexus maritimus</name>
    <dbReference type="NCBI Taxonomy" id="2714865"/>
    <lineage>
        <taxon>Bacteria</taxon>
        <taxon>Pseudomonadati</taxon>
        <taxon>Bacteroidota</taxon>
        <taxon>Flavobacteriia</taxon>
        <taxon>Flavobacteriales</taxon>
        <taxon>Flavobacteriaceae</taxon>
        <taxon>Psychroflexus</taxon>
    </lineage>
</organism>
<proteinExistence type="predicted"/>
<dbReference type="AlphaFoldDB" id="A0A967ACA5"/>
<gene>
    <name evidence="1" type="ORF">G7034_02070</name>
</gene>
<sequence length="76" mass="8457">PFSQTIYVRAVNTGVSNQTQTDCFVVRELELIVEPSPQVQDFDDLRACSDNPNIAVFDLTQNSNLIIGNQENVTLT</sequence>
<reference evidence="1" key="1">
    <citation type="submission" date="2020-03" db="EMBL/GenBank/DDBJ databases">
        <title>Psychroflexus Maritimus sp. nov., isolate from marine sediment.</title>
        <authorList>
            <person name="Zhong Y.-L."/>
        </authorList>
    </citation>
    <scope>NUCLEOTIDE SEQUENCE</scope>
    <source>
        <strain evidence="1">C1</strain>
    </source>
</reference>
<feature type="non-terminal residue" evidence="1">
    <location>
        <position position="76"/>
    </location>
</feature>
<dbReference type="EMBL" id="JAANAS010000016">
    <property type="protein sequence ID" value="NGZ89035.1"/>
    <property type="molecule type" value="Genomic_DNA"/>
</dbReference>
<keyword evidence="2" id="KW-1185">Reference proteome</keyword>
<feature type="non-terminal residue" evidence="1">
    <location>
        <position position="1"/>
    </location>
</feature>
<evidence type="ECO:0000313" key="2">
    <source>
        <dbReference type="Proteomes" id="UP000643701"/>
    </source>
</evidence>
<name>A0A967ACA5_9FLAO</name>
<evidence type="ECO:0000313" key="1">
    <source>
        <dbReference type="EMBL" id="NGZ89035.1"/>
    </source>
</evidence>
<protein>
    <submittedName>
        <fullName evidence="1">Uncharacterized protein</fullName>
    </submittedName>
</protein>
<accession>A0A967ACA5</accession>
<dbReference type="RefSeq" id="WP_166399307.1">
    <property type="nucleotide sequence ID" value="NZ_JAANAS010000016.1"/>
</dbReference>